<dbReference type="PIRSF" id="PIRSF015736">
    <property type="entry name" value="MI"/>
    <property type="match status" value="1"/>
</dbReference>
<evidence type="ECO:0000313" key="1">
    <source>
        <dbReference type="EMBL" id="EME46506.1"/>
    </source>
</evidence>
<dbReference type="Pfam" id="PF17645">
    <property type="entry name" value="Amdase"/>
    <property type="match status" value="1"/>
</dbReference>
<protein>
    <recommendedName>
        <fullName evidence="3">Asp/Glu/hydantoin racemase</fullName>
    </recommendedName>
</protein>
<dbReference type="OrthoDB" id="414270at2759"/>
<proteinExistence type="predicted"/>
<name>N1PSS5_DOTSN</name>
<gene>
    <name evidence="1" type="ORF">DOTSEDRAFT_33108</name>
</gene>
<dbReference type="eggNOG" id="ENOG502SN3M">
    <property type="taxonomic scope" value="Eukaryota"/>
</dbReference>
<accession>N1PSS5</accession>
<dbReference type="STRING" id="675120.N1PSS5"/>
<dbReference type="InterPro" id="IPR026286">
    <property type="entry name" value="MaiA/AMDase"/>
</dbReference>
<reference evidence="2" key="1">
    <citation type="journal article" date="2012" name="PLoS Genet.">
        <title>The genomes of the fungal plant pathogens Cladosporium fulvum and Dothistroma septosporum reveal adaptation to different hosts and lifestyles but also signatures of common ancestry.</title>
        <authorList>
            <person name="de Wit P.J.G.M."/>
            <person name="van der Burgt A."/>
            <person name="Oekmen B."/>
            <person name="Stergiopoulos I."/>
            <person name="Abd-Elsalam K.A."/>
            <person name="Aerts A.L."/>
            <person name="Bahkali A.H."/>
            <person name="Beenen H.G."/>
            <person name="Chettri P."/>
            <person name="Cox M.P."/>
            <person name="Datema E."/>
            <person name="de Vries R.P."/>
            <person name="Dhillon B."/>
            <person name="Ganley A.R."/>
            <person name="Griffiths S.A."/>
            <person name="Guo Y."/>
            <person name="Hamelin R.C."/>
            <person name="Henrissat B."/>
            <person name="Kabir M.S."/>
            <person name="Jashni M.K."/>
            <person name="Kema G."/>
            <person name="Klaubauf S."/>
            <person name="Lapidus A."/>
            <person name="Levasseur A."/>
            <person name="Lindquist E."/>
            <person name="Mehrabi R."/>
            <person name="Ohm R.A."/>
            <person name="Owen T.J."/>
            <person name="Salamov A."/>
            <person name="Schwelm A."/>
            <person name="Schijlen E."/>
            <person name="Sun H."/>
            <person name="van den Burg H.A."/>
            <person name="van Ham R.C.H.J."/>
            <person name="Zhang S."/>
            <person name="Goodwin S.B."/>
            <person name="Grigoriev I.V."/>
            <person name="Collemare J."/>
            <person name="Bradshaw R.E."/>
        </authorList>
    </citation>
    <scope>NUCLEOTIDE SEQUENCE [LARGE SCALE GENOMIC DNA]</scope>
    <source>
        <strain evidence="2">NZE10 / CBS 128990</strain>
    </source>
</reference>
<dbReference type="Proteomes" id="UP000016933">
    <property type="component" value="Unassembled WGS sequence"/>
</dbReference>
<dbReference type="HOGENOM" id="CLU_068086_1_0_1"/>
<keyword evidence="2" id="KW-1185">Reference proteome</keyword>
<dbReference type="OMA" id="TNLHAAH"/>
<dbReference type="Gene3D" id="3.40.50.12500">
    <property type="match status" value="1"/>
</dbReference>
<dbReference type="EMBL" id="KB446537">
    <property type="protein sequence ID" value="EME46506.1"/>
    <property type="molecule type" value="Genomic_DNA"/>
</dbReference>
<evidence type="ECO:0008006" key="3">
    <source>
        <dbReference type="Google" id="ProtNLM"/>
    </source>
</evidence>
<evidence type="ECO:0000313" key="2">
    <source>
        <dbReference type="Proteomes" id="UP000016933"/>
    </source>
</evidence>
<dbReference type="PANTHER" id="PTHR40267">
    <property type="entry name" value="BLR3294 PROTEIN"/>
    <property type="match status" value="1"/>
</dbReference>
<organism evidence="1 2">
    <name type="scientific">Dothistroma septosporum (strain NZE10 / CBS 128990)</name>
    <name type="common">Red band needle blight fungus</name>
    <name type="synonym">Mycosphaerella pini</name>
    <dbReference type="NCBI Taxonomy" id="675120"/>
    <lineage>
        <taxon>Eukaryota</taxon>
        <taxon>Fungi</taxon>
        <taxon>Dikarya</taxon>
        <taxon>Ascomycota</taxon>
        <taxon>Pezizomycotina</taxon>
        <taxon>Dothideomycetes</taxon>
        <taxon>Dothideomycetidae</taxon>
        <taxon>Mycosphaerellales</taxon>
        <taxon>Mycosphaerellaceae</taxon>
        <taxon>Dothistroma</taxon>
    </lineage>
</organism>
<dbReference type="InterPro" id="IPR053714">
    <property type="entry name" value="Iso_Racemase_Enz_sf"/>
</dbReference>
<dbReference type="PANTHER" id="PTHR40267:SF1">
    <property type="entry name" value="BLR3294 PROTEIN"/>
    <property type="match status" value="1"/>
</dbReference>
<dbReference type="AlphaFoldDB" id="N1PSS5"/>
<sequence length="252" mass="27578">MSSSKRIKLGILVPSSNTSLEPLTQDIISQLPNASIHFSRFPVTEIALSPKALARFDDGKILSAALLLADAQVDIIGWSGTSAGWLGLEADRQLCRKITEQTGIKATTSVLGLCSILDKVARGDDGRARFGLITPYVDDVQERILETFPIEGYDVAAESHLGKTANVEFAEVSEETLDKQMTEVVKKMGDLPVKVVSTFCTDLRAAQSARHWEKQHPGLIVADTVATVVWEMLKTLEVDQGRLEPRGKIFQM</sequence>
<reference evidence="1 2" key="2">
    <citation type="journal article" date="2012" name="PLoS Pathog.">
        <title>Diverse lifestyles and strategies of plant pathogenesis encoded in the genomes of eighteen Dothideomycetes fungi.</title>
        <authorList>
            <person name="Ohm R.A."/>
            <person name="Feau N."/>
            <person name="Henrissat B."/>
            <person name="Schoch C.L."/>
            <person name="Horwitz B.A."/>
            <person name="Barry K.W."/>
            <person name="Condon B.J."/>
            <person name="Copeland A.C."/>
            <person name="Dhillon B."/>
            <person name="Glaser F."/>
            <person name="Hesse C.N."/>
            <person name="Kosti I."/>
            <person name="LaButti K."/>
            <person name="Lindquist E.A."/>
            <person name="Lucas S."/>
            <person name="Salamov A.A."/>
            <person name="Bradshaw R.E."/>
            <person name="Ciuffetti L."/>
            <person name="Hamelin R.C."/>
            <person name="Kema G.H.J."/>
            <person name="Lawrence C."/>
            <person name="Scott J.A."/>
            <person name="Spatafora J.W."/>
            <person name="Turgeon B.G."/>
            <person name="de Wit P.J.G.M."/>
            <person name="Zhong S."/>
            <person name="Goodwin S.B."/>
            <person name="Grigoriev I.V."/>
        </authorList>
    </citation>
    <scope>NUCLEOTIDE SEQUENCE [LARGE SCALE GENOMIC DNA]</scope>
    <source>
        <strain evidence="2">NZE10 / CBS 128990</strain>
    </source>
</reference>